<evidence type="ECO:0000256" key="10">
    <source>
        <dbReference type="ARBA" id="ARBA00023315"/>
    </source>
</evidence>
<keyword evidence="8" id="KW-0443">Lipid metabolism</keyword>
<dbReference type="EMBL" id="JAAHBT010000068">
    <property type="protein sequence ID" value="NES09694.1"/>
    <property type="molecule type" value="Genomic_DNA"/>
</dbReference>
<keyword evidence="9" id="KW-0046">Antibiotic resistance</keyword>
<evidence type="ECO:0000313" key="13">
    <source>
        <dbReference type="Proteomes" id="UP000471751"/>
    </source>
</evidence>
<proteinExistence type="inferred from homology"/>
<dbReference type="InterPro" id="IPR011004">
    <property type="entry name" value="Trimer_LpxA-like_sf"/>
</dbReference>
<dbReference type="PANTHER" id="PTHR43300:SF12">
    <property type="entry name" value="CHLORAMPHENICOL ACETYLTRANSFERASE"/>
    <property type="match status" value="1"/>
</dbReference>
<dbReference type="GO" id="GO:0008811">
    <property type="term" value="F:chloramphenicol O-acetyltransferase activity"/>
    <property type="evidence" value="ECO:0007669"/>
    <property type="project" value="UniProtKB-EC"/>
</dbReference>
<evidence type="ECO:0000256" key="11">
    <source>
        <dbReference type="ARBA" id="ARBA00047633"/>
    </source>
</evidence>
<dbReference type="PANTHER" id="PTHR43300">
    <property type="entry name" value="ACETYLTRANSFERASE"/>
    <property type="match status" value="1"/>
</dbReference>
<dbReference type="GO" id="GO:0046677">
    <property type="term" value="P:response to antibiotic"/>
    <property type="evidence" value="ECO:0007669"/>
    <property type="project" value="UniProtKB-KW"/>
</dbReference>
<dbReference type="InterPro" id="IPR018357">
    <property type="entry name" value="Hexapep_transf_CS"/>
</dbReference>
<evidence type="ECO:0000256" key="7">
    <source>
        <dbReference type="ARBA" id="ARBA00022737"/>
    </source>
</evidence>
<dbReference type="GO" id="GO:0016020">
    <property type="term" value="C:membrane"/>
    <property type="evidence" value="ECO:0007669"/>
    <property type="project" value="GOC"/>
</dbReference>
<dbReference type="InterPro" id="IPR001451">
    <property type="entry name" value="Hexapep"/>
</dbReference>
<dbReference type="EC" id="2.3.1.28" evidence="2"/>
<protein>
    <recommendedName>
        <fullName evidence="3">Chloramphenicol acetyltransferase</fullName>
        <ecNumber evidence="2">2.3.1.28</ecNumber>
    </recommendedName>
</protein>
<evidence type="ECO:0000256" key="4">
    <source>
        <dbReference type="ARBA" id="ARBA00022516"/>
    </source>
</evidence>
<dbReference type="CDD" id="cd03349">
    <property type="entry name" value="LbH_XAT"/>
    <property type="match status" value="1"/>
</dbReference>
<comment type="similarity">
    <text evidence="1">Belongs to the transferase hexapeptide repeat family.</text>
</comment>
<evidence type="ECO:0000256" key="9">
    <source>
        <dbReference type="ARBA" id="ARBA00023251"/>
    </source>
</evidence>
<evidence type="ECO:0000313" key="12">
    <source>
        <dbReference type="EMBL" id="NES09694.1"/>
    </source>
</evidence>
<dbReference type="PROSITE" id="PS00101">
    <property type="entry name" value="HEXAPEP_TRANSFERASES"/>
    <property type="match status" value="1"/>
</dbReference>
<dbReference type="GO" id="GO:0009245">
    <property type="term" value="P:lipid A biosynthetic process"/>
    <property type="evidence" value="ECO:0007669"/>
    <property type="project" value="UniProtKB-KW"/>
</dbReference>
<sequence length="229" mass="25618">MGLKDFYWNRWIRKHGCKVSDGVSTLRKATTLQLEEGVRLGHVLIDAHQLSIGANTYIRSDCHLHFVSSVGRFCSIGSGAVLGQEKHTHPSDWLSTHPFQYTDTEWSYEPRIDHAVIGHDVWIGHSAMIMEGVKVGTGAIIATRALVTHDVPPYAIVAGMPAKVIRYRHSPEIIEGLLSSEWWNLGLDDLKRMPLNDPNACIEKIASASHQSVFEYPKIQVTRNGCRVI</sequence>
<evidence type="ECO:0000256" key="1">
    <source>
        <dbReference type="ARBA" id="ARBA00007274"/>
    </source>
</evidence>
<dbReference type="Pfam" id="PF00132">
    <property type="entry name" value="Hexapep"/>
    <property type="match status" value="1"/>
</dbReference>
<dbReference type="SUPFAM" id="SSF51161">
    <property type="entry name" value="Trimeric LpxA-like enzymes"/>
    <property type="match status" value="1"/>
</dbReference>
<dbReference type="RefSeq" id="WP_163934562.1">
    <property type="nucleotide sequence ID" value="NZ_BMQU01000013.1"/>
</dbReference>
<evidence type="ECO:0000256" key="5">
    <source>
        <dbReference type="ARBA" id="ARBA00022556"/>
    </source>
</evidence>
<keyword evidence="5" id="KW-0441">Lipid A biosynthesis</keyword>
<keyword evidence="7" id="KW-0677">Repeat</keyword>
<dbReference type="Gene3D" id="2.160.10.10">
    <property type="entry name" value="Hexapeptide repeat proteins"/>
    <property type="match status" value="1"/>
</dbReference>
<comment type="catalytic activity">
    <reaction evidence="11">
        <text>chloramphenicol + acetyl-CoA = chloramphenicol 3-acetate + CoA</text>
        <dbReference type="Rhea" id="RHEA:18421"/>
        <dbReference type="ChEBI" id="CHEBI:16730"/>
        <dbReference type="ChEBI" id="CHEBI:17698"/>
        <dbReference type="ChEBI" id="CHEBI:57287"/>
        <dbReference type="ChEBI" id="CHEBI:57288"/>
        <dbReference type="EC" id="2.3.1.28"/>
    </reaction>
</comment>
<keyword evidence="13" id="KW-1185">Reference proteome</keyword>
<evidence type="ECO:0000256" key="3">
    <source>
        <dbReference type="ARBA" id="ARBA00020291"/>
    </source>
</evidence>
<evidence type="ECO:0000256" key="6">
    <source>
        <dbReference type="ARBA" id="ARBA00022679"/>
    </source>
</evidence>
<dbReference type="AlphaFoldDB" id="A0A6I5RNJ7"/>
<name>A0A6I5RNJ7_9PSED</name>
<dbReference type="InterPro" id="IPR050179">
    <property type="entry name" value="Trans_hexapeptide_repeat"/>
</dbReference>
<gene>
    <name evidence="12" type="ORF">G3O07_08005</name>
</gene>
<keyword evidence="10" id="KW-0012">Acyltransferase</keyword>
<evidence type="ECO:0000256" key="2">
    <source>
        <dbReference type="ARBA" id="ARBA00013235"/>
    </source>
</evidence>
<dbReference type="Proteomes" id="UP000471751">
    <property type="component" value="Unassembled WGS sequence"/>
</dbReference>
<reference evidence="12 13" key="1">
    <citation type="submission" date="2020-02" db="EMBL/GenBank/DDBJ databases">
        <title>Broccoli isolated Pseudomonas sp.</title>
        <authorList>
            <person name="Fujikawa T."/>
            <person name="Sawada H."/>
        </authorList>
    </citation>
    <scope>NUCLEOTIDE SEQUENCE [LARGE SCALE GENOMIC DNA]</scope>
    <source>
        <strain evidence="12 13">JCM 32154</strain>
    </source>
</reference>
<comment type="caution">
    <text evidence="12">The sequence shown here is derived from an EMBL/GenBank/DDBJ whole genome shotgun (WGS) entry which is preliminary data.</text>
</comment>
<organism evidence="12 13">
    <name type="scientific">Pseudomonas laurentiana</name>
    <dbReference type="NCBI Taxonomy" id="2364649"/>
    <lineage>
        <taxon>Bacteria</taxon>
        <taxon>Pseudomonadati</taxon>
        <taxon>Pseudomonadota</taxon>
        <taxon>Gammaproteobacteria</taxon>
        <taxon>Pseudomonadales</taxon>
        <taxon>Pseudomonadaceae</taxon>
        <taxon>Pseudomonas</taxon>
    </lineage>
</organism>
<evidence type="ECO:0000256" key="8">
    <source>
        <dbReference type="ARBA" id="ARBA00023098"/>
    </source>
</evidence>
<keyword evidence="6 12" id="KW-0808">Transferase</keyword>
<keyword evidence="4" id="KW-0444">Lipid biosynthesis</keyword>
<accession>A0A6I5RNJ7</accession>